<gene>
    <name evidence="2" type="ORF">NCTC13149_00290</name>
</gene>
<feature type="domain" description="SUF system FeS cluster assembly SufBD core" evidence="1">
    <location>
        <begin position="101"/>
        <end position="319"/>
    </location>
</feature>
<reference evidence="2 3" key="1">
    <citation type="submission" date="2018-06" db="EMBL/GenBank/DDBJ databases">
        <authorList>
            <consortium name="Pathogen Informatics"/>
            <person name="Doyle S."/>
        </authorList>
    </citation>
    <scope>NUCLEOTIDE SEQUENCE [LARGE SCALE GENOMIC DNA]</scope>
    <source>
        <strain evidence="2 3">NCTC13149</strain>
    </source>
</reference>
<dbReference type="PANTHER" id="PTHR43575">
    <property type="entry name" value="PROTEIN ABCI7, CHLOROPLASTIC"/>
    <property type="match status" value="1"/>
</dbReference>
<dbReference type="AlphaFoldDB" id="A0A379C361"/>
<dbReference type="Pfam" id="PF01458">
    <property type="entry name" value="SUFBD_core"/>
    <property type="match status" value="1"/>
</dbReference>
<dbReference type="SUPFAM" id="SSF101960">
    <property type="entry name" value="Stabilizer of iron transporter SufD"/>
    <property type="match status" value="1"/>
</dbReference>
<dbReference type="InterPro" id="IPR000825">
    <property type="entry name" value="SUF_FeS_clus_asmbl_SufBD_core"/>
</dbReference>
<evidence type="ECO:0000259" key="1">
    <source>
        <dbReference type="Pfam" id="PF01458"/>
    </source>
</evidence>
<dbReference type="InterPro" id="IPR055346">
    <property type="entry name" value="Fe-S_cluster_assembly_SufBD"/>
</dbReference>
<accession>A0A379C361</accession>
<protein>
    <submittedName>
        <fullName evidence="2">Cysteine desulfurase activator complex subunit SufB</fullName>
    </submittedName>
</protein>
<dbReference type="EMBL" id="UGSZ01000001">
    <property type="protein sequence ID" value="SUB56518.1"/>
    <property type="molecule type" value="Genomic_DNA"/>
</dbReference>
<proteinExistence type="predicted"/>
<dbReference type="STRING" id="1122949.GCA_000378725_00859"/>
<evidence type="ECO:0000313" key="2">
    <source>
        <dbReference type="EMBL" id="SUB56518.1"/>
    </source>
</evidence>
<organism evidence="2 3">
    <name type="scientific">Peptoniphilus lacrimalis</name>
    <dbReference type="NCBI Taxonomy" id="33031"/>
    <lineage>
        <taxon>Bacteria</taxon>
        <taxon>Bacillati</taxon>
        <taxon>Bacillota</taxon>
        <taxon>Tissierellia</taxon>
        <taxon>Tissierellales</taxon>
        <taxon>Peptoniphilaceae</taxon>
        <taxon>Peptoniphilus</taxon>
    </lineage>
</organism>
<dbReference type="InterPro" id="IPR037284">
    <property type="entry name" value="SUF_FeS_clus_asmbl_SufBD_sf"/>
</dbReference>
<sequence length="348" mass="39701">MKIKGNELSFKTFSWMKVNDCEIQVPKIGKDLIPMESSEKYVRHLKEFDNLKYGISQEALDLVKEDMNLYRIYETIKGEDIVYNPCYFKTDDDNPNLVDVQDIIAHEGSKIKVFLDYYSEGKKEKFRNTLIRILAEKDTEVSLFVIQREGSEAKSLESIGIFAHENAKVNLCQYQLGCGKLYTNYKCLLDGKKSEAHVNSVYFGQGEEELNLFYEMTHKGEKTTSSILVNGALKDKAYKNFKSNLDFLEGCNDAVGSEGEFAVLLSDDVHSISVPLMLCHEDDVEGNHASSSGKIDPQILFYIMSRGFSYDEAEALIIESKFSQAIDLLDNEELEEEVWQSVRKILVK</sequence>
<dbReference type="GO" id="GO:0016226">
    <property type="term" value="P:iron-sulfur cluster assembly"/>
    <property type="evidence" value="ECO:0007669"/>
    <property type="project" value="InterPro"/>
</dbReference>
<dbReference type="Proteomes" id="UP000255517">
    <property type="component" value="Unassembled WGS sequence"/>
</dbReference>
<evidence type="ECO:0000313" key="3">
    <source>
        <dbReference type="Proteomes" id="UP000255517"/>
    </source>
</evidence>
<dbReference type="RefSeq" id="WP_004825221.1">
    <property type="nucleotide sequence ID" value="NZ_CP165621.1"/>
</dbReference>
<dbReference type="PANTHER" id="PTHR43575:SF1">
    <property type="entry name" value="PROTEIN ABCI7, CHLOROPLASTIC"/>
    <property type="match status" value="1"/>
</dbReference>
<name>A0A379C361_9FIRM</name>
<dbReference type="OrthoDB" id="9803529at2"/>